<dbReference type="PANTHER" id="PTHR31964">
    <property type="entry name" value="ADENINE NUCLEOTIDE ALPHA HYDROLASES-LIKE SUPERFAMILY PROTEIN"/>
    <property type="match status" value="1"/>
</dbReference>
<dbReference type="EMBL" id="GL377609">
    <property type="protein sequence ID" value="EFJ18702.1"/>
    <property type="molecule type" value="Genomic_DNA"/>
</dbReference>
<name>D8SA66_SELML</name>
<proteinExistence type="predicted"/>
<sequence length="185" mass="19587">MAEAPPVKKKSVKIAAAAIASDEAADPSGAVNVGGDRKAKKVIVAIDESQESIRALRYALDTVVQPGDGLVLLHSQFMPHSYVGPGGPGTTLRLVLAFSIENENSSKVLLDKAKRICGDANVHHPELLMATGDPRDSICDAVEKIHADLLVMGSRGHGAIKRTFLGSVSDYCTHNAKCPVLIVRK</sequence>
<dbReference type="InterPro" id="IPR014729">
    <property type="entry name" value="Rossmann-like_a/b/a_fold"/>
</dbReference>
<dbReference type="PRINTS" id="PR01438">
    <property type="entry name" value="UNVRSLSTRESS"/>
</dbReference>
<feature type="domain" description="UspA" evidence="1">
    <location>
        <begin position="40"/>
        <end position="184"/>
    </location>
</feature>
<evidence type="ECO:0000313" key="3">
    <source>
        <dbReference type="Proteomes" id="UP000001514"/>
    </source>
</evidence>
<dbReference type="CDD" id="cd23659">
    <property type="entry name" value="USP_At3g01520-like"/>
    <property type="match status" value="1"/>
</dbReference>
<dbReference type="Gene3D" id="3.40.50.620">
    <property type="entry name" value="HUPs"/>
    <property type="match status" value="1"/>
</dbReference>
<evidence type="ECO:0000259" key="1">
    <source>
        <dbReference type="Pfam" id="PF00582"/>
    </source>
</evidence>
<dbReference type="Gramene" id="EFJ18702">
    <property type="protein sequence ID" value="EFJ18702"/>
    <property type="gene ID" value="SELMODRAFT_112416"/>
</dbReference>
<dbReference type="STRING" id="88036.D8SA66"/>
<dbReference type="InParanoid" id="D8SA66"/>
<gene>
    <name evidence="2" type="ORF">SELMODRAFT_112416</name>
</gene>
<dbReference type="Pfam" id="PF00582">
    <property type="entry name" value="Usp"/>
    <property type="match status" value="1"/>
</dbReference>
<dbReference type="OMA" id="CEEKQIN"/>
<accession>D8SA66</accession>
<dbReference type="AlphaFoldDB" id="D8SA66"/>
<dbReference type="PANTHER" id="PTHR31964:SF113">
    <property type="entry name" value="USPA DOMAIN-CONTAINING PROTEIN"/>
    <property type="match status" value="1"/>
</dbReference>
<dbReference type="eggNOG" id="ENOG502RYTA">
    <property type="taxonomic scope" value="Eukaryota"/>
</dbReference>
<protein>
    <recommendedName>
        <fullName evidence="1">UspA domain-containing protein</fullName>
    </recommendedName>
</protein>
<reference evidence="2 3" key="1">
    <citation type="journal article" date="2011" name="Science">
        <title>The Selaginella genome identifies genetic changes associated with the evolution of vascular plants.</title>
        <authorList>
            <person name="Banks J.A."/>
            <person name="Nishiyama T."/>
            <person name="Hasebe M."/>
            <person name="Bowman J.L."/>
            <person name="Gribskov M."/>
            <person name="dePamphilis C."/>
            <person name="Albert V.A."/>
            <person name="Aono N."/>
            <person name="Aoyama T."/>
            <person name="Ambrose B.A."/>
            <person name="Ashton N.W."/>
            <person name="Axtell M.J."/>
            <person name="Barker E."/>
            <person name="Barker M.S."/>
            <person name="Bennetzen J.L."/>
            <person name="Bonawitz N.D."/>
            <person name="Chapple C."/>
            <person name="Cheng C."/>
            <person name="Correa L.G."/>
            <person name="Dacre M."/>
            <person name="DeBarry J."/>
            <person name="Dreyer I."/>
            <person name="Elias M."/>
            <person name="Engstrom E.M."/>
            <person name="Estelle M."/>
            <person name="Feng L."/>
            <person name="Finet C."/>
            <person name="Floyd S.K."/>
            <person name="Frommer W.B."/>
            <person name="Fujita T."/>
            <person name="Gramzow L."/>
            <person name="Gutensohn M."/>
            <person name="Harholt J."/>
            <person name="Hattori M."/>
            <person name="Heyl A."/>
            <person name="Hirai T."/>
            <person name="Hiwatashi Y."/>
            <person name="Ishikawa M."/>
            <person name="Iwata M."/>
            <person name="Karol K.G."/>
            <person name="Koehler B."/>
            <person name="Kolukisaoglu U."/>
            <person name="Kubo M."/>
            <person name="Kurata T."/>
            <person name="Lalonde S."/>
            <person name="Li K."/>
            <person name="Li Y."/>
            <person name="Litt A."/>
            <person name="Lyons E."/>
            <person name="Manning G."/>
            <person name="Maruyama T."/>
            <person name="Michael T.P."/>
            <person name="Mikami K."/>
            <person name="Miyazaki S."/>
            <person name="Morinaga S."/>
            <person name="Murata T."/>
            <person name="Mueller-Roeber B."/>
            <person name="Nelson D.R."/>
            <person name="Obara M."/>
            <person name="Oguri Y."/>
            <person name="Olmstead R.G."/>
            <person name="Onodera N."/>
            <person name="Petersen B.L."/>
            <person name="Pils B."/>
            <person name="Prigge M."/>
            <person name="Rensing S.A."/>
            <person name="Riano-Pachon D.M."/>
            <person name="Roberts A.W."/>
            <person name="Sato Y."/>
            <person name="Scheller H.V."/>
            <person name="Schulz B."/>
            <person name="Schulz C."/>
            <person name="Shakirov E.V."/>
            <person name="Shibagaki N."/>
            <person name="Shinohara N."/>
            <person name="Shippen D.E."/>
            <person name="Soerensen I."/>
            <person name="Sotooka R."/>
            <person name="Sugimoto N."/>
            <person name="Sugita M."/>
            <person name="Sumikawa N."/>
            <person name="Tanurdzic M."/>
            <person name="Theissen G."/>
            <person name="Ulvskov P."/>
            <person name="Wakazuki S."/>
            <person name="Weng J.K."/>
            <person name="Willats W.W."/>
            <person name="Wipf D."/>
            <person name="Wolf P.G."/>
            <person name="Yang L."/>
            <person name="Zimmer A.D."/>
            <person name="Zhu Q."/>
            <person name="Mitros T."/>
            <person name="Hellsten U."/>
            <person name="Loque D."/>
            <person name="Otillar R."/>
            <person name="Salamov A."/>
            <person name="Schmutz J."/>
            <person name="Shapiro H."/>
            <person name="Lindquist E."/>
            <person name="Lucas S."/>
            <person name="Rokhsar D."/>
            <person name="Grigoriev I.V."/>
        </authorList>
    </citation>
    <scope>NUCLEOTIDE SEQUENCE [LARGE SCALE GENOMIC DNA]</scope>
</reference>
<keyword evidence="3" id="KW-1185">Reference proteome</keyword>
<dbReference type="InterPro" id="IPR006015">
    <property type="entry name" value="Universal_stress_UspA"/>
</dbReference>
<dbReference type="Proteomes" id="UP000001514">
    <property type="component" value="Unassembled WGS sequence"/>
</dbReference>
<organism evidence="3">
    <name type="scientific">Selaginella moellendorffii</name>
    <name type="common">Spikemoss</name>
    <dbReference type="NCBI Taxonomy" id="88036"/>
    <lineage>
        <taxon>Eukaryota</taxon>
        <taxon>Viridiplantae</taxon>
        <taxon>Streptophyta</taxon>
        <taxon>Embryophyta</taxon>
        <taxon>Tracheophyta</taxon>
        <taxon>Lycopodiopsida</taxon>
        <taxon>Selaginellales</taxon>
        <taxon>Selaginellaceae</taxon>
        <taxon>Selaginella</taxon>
    </lineage>
</organism>
<dbReference type="HOGENOM" id="CLU_049301_9_1_1"/>
<dbReference type="FunCoup" id="D8SA66">
    <property type="interactions" value="106"/>
</dbReference>
<evidence type="ECO:0000313" key="2">
    <source>
        <dbReference type="EMBL" id="EFJ18702.1"/>
    </source>
</evidence>
<dbReference type="KEGG" id="smo:SELMODRAFT_112416"/>
<dbReference type="SUPFAM" id="SSF52402">
    <property type="entry name" value="Adenine nucleotide alpha hydrolases-like"/>
    <property type="match status" value="1"/>
</dbReference>
<dbReference type="InterPro" id="IPR006016">
    <property type="entry name" value="UspA"/>
</dbReference>